<evidence type="ECO:0000256" key="13">
    <source>
        <dbReference type="SAM" id="MobiDB-lite"/>
    </source>
</evidence>
<dbReference type="Gene3D" id="2.60.40.60">
    <property type="entry name" value="Cadherins"/>
    <property type="match status" value="8"/>
</dbReference>
<evidence type="ECO:0000256" key="1">
    <source>
        <dbReference type="ARBA" id="ARBA00004251"/>
    </source>
</evidence>
<evidence type="ECO:0000256" key="6">
    <source>
        <dbReference type="ARBA" id="ARBA00022737"/>
    </source>
</evidence>
<keyword evidence="2" id="KW-1003">Cell membrane</keyword>
<feature type="domain" description="Cadherin" evidence="16">
    <location>
        <begin position="352"/>
        <end position="445"/>
    </location>
</feature>
<dbReference type="PANTHER" id="PTHR24028">
    <property type="entry name" value="CADHERIN-87A"/>
    <property type="match status" value="1"/>
</dbReference>
<dbReference type="SUPFAM" id="SSF49313">
    <property type="entry name" value="Cadherin-like"/>
    <property type="match status" value="6"/>
</dbReference>
<feature type="compositionally biased region" description="Low complexity" evidence="13">
    <location>
        <begin position="1006"/>
        <end position="1019"/>
    </location>
</feature>
<feature type="domain" description="Cadherin" evidence="16">
    <location>
        <begin position="147"/>
        <end position="258"/>
    </location>
</feature>
<dbReference type="FunFam" id="2.60.40.60:FF:000072">
    <property type="entry name" value="Protocadherin 1"/>
    <property type="match status" value="1"/>
</dbReference>
<keyword evidence="6" id="KW-0677">Repeat</keyword>
<dbReference type="Proteomes" id="UP000009130">
    <property type="component" value="Unassembled WGS sequence"/>
</dbReference>
<dbReference type="InterPro" id="IPR002126">
    <property type="entry name" value="Cadherin-like_dom"/>
</dbReference>
<dbReference type="InterPro" id="IPR013164">
    <property type="entry name" value="Cadherin_N"/>
</dbReference>
<dbReference type="FunFam" id="2.60.40.60:FF:000016">
    <property type="entry name" value="Protocadherin 9"/>
    <property type="match status" value="1"/>
</dbReference>
<dbReference type="Pfam" id="PF00028">
    <property type="entry name" value="Cadherin"/>
    <property type="match status" value="5"/>
</dbReference>
<dbReference type="FunFam" id="2.60.40.60:FF:000078">
    <property type="entry name" value="Protocadherin 1"/>
    <property type="match status" value="1"/>
</dbReference>
<evidence type="ECO:0000256" key="2">
    <source>
        <dbReference type="ARBA" id="ARBA00022475"/>
    </source>
</evidence>
<accession>G8F4X1</accession>
<reference evidence="17 18" key="1">
    <citation type="journal article" date="2011" name="Nat. Biotechnol.">
        <title>Genome sequencing and comparison of two nonhuman primate animal models, the cynomolgus and Chinese rhesus macaques.</title>
        <authorList>
            <person name="Yan G."/>
            <person name="Zhang G."/>
            <person name="Fang X."/>
            <person name="Zhang Y."/>
            <person name="Li C."/>
            <person name="Ling F."/>
            <person name="Cooper D.N."/>
            <person name="Li Q."/>
            <person name="Li Y."/>
            <person name="van Gool A.J."/>
            <person name="Du H."/>
            <person name="Chen J."/>
            <person name="Chen R."/>
            <person name="Zhang P."/>
            <person name="Huang Z."/>
            <person name="Thompson J.R."/>
            <person name="Meng Y."/>
            <person name="Bai Y."/>
            <person name="Wang J."/>
            <person name="Zhuo M."/>
            <person name="Wang T."/>
            <person name="Huang Y."/>
            <person name="Wei L."/>
            <person name="Li J."/>
            <person name="Wang Z."/>
            <person name="Hu H."/>
            <person name="Yang P."/>
            <person name="Le L."/>
            <person name="Stenson P.D."/>
            <person name="Li B."/>
            <person name="Liu X."/>
            <person name="Ball E.V."/>
            <person name="An N."/>
            <person name="Huang Q."/>
            <person name="Zhang Y."/>
            <person name="Fan W."/>
            <person name="Zhang X."/>
            <person name="Li Y."/>
            <person name="Wang W."/>
            <person name="Katze M.G."/>
            <person name="Su B."/>
            <person name="Nielsen R."/>
            <person name="Yang H."/>
            <person name="Wang J."/>
            <person name="Wang X."/>
            <person name="Wang J."/>
        </authorList>
    </citation>
    <scope>NUCLEOTIDE SEQUENCE [LARGE SCALE GENOMIC DNA]</scope>
    <source>
        <strain evidence="17 18">CE-4</strain>
    </source>
</reference>
<dbReference type="PANTHER" id="PTHR24028:SF247">
    <property type="entry name" value="PROTOCADHERIN-1"/>
    <property type="match status" value="1"/>
</dbReference>
<evidence type="ECO:0000256" key="11">
    <source>
        <dbReference type="ARBA" id="ARBA00023180"/>
    </source>
</evidence>
<dbReference type="CDD" id="cd11304">
    <property type="entry name" value="Cadherin_repeat"/>
    <property type="match status" value="6"/>
</dbReference>
<feature type="region of interest" description="Disordered" evidence="13">
    <location>
        <begin position="1230"/>
        <end position="1310"/>
    </location>
</feature>
<dbReference type="Pfam" id="PF08374">
    <property type="entry name" value="Protocadherin"/>
    <property type="match status" value="1"/>
</dbReference>
<evidence type="ECO:0000256" key="10">
    <source>
        <dbReference type="ARBA" id="ARBA00023136"/>
    </source>
</evidence>
<protein>
    <recommendedName>
        <fullName evidence="16">Cadherin domain-containing protein</fullName>
    </recommendedName>
</protein>
<feature type="signal peptide" evidence="15">
    <location>
        <begin position="1"/>
        <end position="35"/>
    </location>
</feature>
<dbReference type="GO" id="GO:0007156">
    <property type="term" value="P:homophilic cell adhesion via plasma membrane adhesion molecules"/>
    <property type="evidence" value="ECO:0007669"/>
    <property type="project" value="InterPro"/>
</dbReference>
<feature type="transmembrane region" description="Helical" evidence="14">
    <location>
        <begin position="886"/>
        <end position="907"/>
    </location>
</feature>
<feature type="chain" id="PRO_5003509318" description="Cadherin domain-containing protein" evidence="15">
    <location>
        <begin position="36"/>
        <end position="1310"/>
    </location>
</feature>
<keyword evidence="4 14" id="KW-0812">Transmembrane</keyword>
<evidence type="ECO:0000256" key="7">
    <source>
        <dbReference type="ARBA" id="ARBA00022837"/>
    </source>
</evidence>
<dbReference type="FunFam" id="2.60.40.60:FF:000367">
    <property type="entry name" value="Protocadherin 1"/>
    <property type="match status" value="1"/>
</dbReference>
<keyword evidence="9 14" id="KW-1133">Transmembrane helix</keyword>
<dbReference type="FunFam" id="2.60.40.60:FF:000005">
    <property type="entry name" value="Protocadherin 9"/>
    <property type="match status" value="1"/>
</dbReference>
<dbReference type="GO" id="GO:0005509">
    <property type="term" value="F:calcium ion binding"/>
    <property type="evidence" value="ECO:0007669"/>
    <property type="project" value="UniProtKB-UniRule"/>
</dbReference>
<proteinExistence type="predicted"/>
<dbReference type="InterPro" id="IPR050174">
    <property type="entry name" value="Protocadherin/Cadherin-CA"/>
</dbReference>
<feature type="domain" description="Cadherin" evidence="16">
    <location>
        <begin position="540"/>
        <end position="645"/>
    </location>
</feature>
<keyword evidence="7 12" id="KW-0106">Calcium</keyword>
<dbReference type="FunFam" id="2.60.40.60:FF:000043">
    <property type="entry name" value="Protocadherin 1"/>
    <property type="match status" value="1"/>
</dbReference>
<dbReference type="InterPro" id="IPR013585">
    <property type="entry name" value="Protocadherin"/>
</dbReference>
<keyword evidence="5 15" id="KW-0732">Signal</keyword>
<sequence length="1310" mass="141375">MGPLRHSPGPGGQRLLLPSMLLALLLLLAPSPGHATRVVYKVPEEQPPNTLIGSLAADYGFPDVGHLYKLEVGAPYLRVDGKTGDIFTTETSIDREGLRECQNQLPGDPCILEFEVSITDLVQNGSPRLLEGQIEVQDINDNTPNFASPVITLAIPENTNIGSLFPIPLASDRDAGPNGVASYELQAGPEAQELFGLQVAEDQEEKQPQLIVMGNLDRERWDSYDLTIKVQDGGSPPRASSALLRVTVLDTNDNAPKFERPSYEAELSENSPIGHSVIQLMSSESTFAAAKSLASEPRLRPDSSHWCLASQCQPGGEVAAETGFPGLTERWLGPGLEGFSDPQRYLTSFKRNTPTWGLQVKANDSDQGANAEIEYTFHQAPEVVRRLLRLDRNTGLITVQGPVDREDLSTLRFSVLAKDRGTNPKSARAQVVVTVKDMNDNAPTIEIRGIGLVTHQDGMANISEDVAEETAVALVQVSDRDEGENAAVTCVVAGDVPFQLRQASETGSDSKKKYFLQTTTPLDYEKVQVVDINDNAPVFTQSVTEVAFPENNKPGEVIAEVTASDADSGSNAELVYSLEPEPAAKGLFTISPETGEIQVKTSLDREQRDSYELKVVAADRGSPSLQGTATVLVNVLDCNDNDPKFMLSGYNFSVMENMPALSPVGMVTVIDGDKGENARVQLSVEQDNGDFVIQNGTGTILSSLSFDREQQSTYTFQLKAVDGGVPPRSAYVGVTINVLDENDNAPYITAPSNTSHRLLTPQTRLGETVSQVAAEDFDSGVNAELIYSIAGGNPYGLFQIGSHSGAITLEKEIERRHHGLHRLVVKVSDRGKPPRYGTALVHLYVNETLANRTLLETLLGHSLDTPLDIDIAGDPEYERSKQRGNILFGVVAGVVAVALLIALAVLVRYCRQREAKSGYQAGKKETKDLYAPKPSGKASKGNKSKGKKSKSPKPVKPVEDEDEAGLQKSLKFNLMSDAPGDSPRIHLPLNYPPGSPDLGRHYRSNSPLPSIQLQPQSPSASKKHQVVQDLPPANTFVGTGDTTSTGSEQSIQGFQERSLIPEDEVGAIFRNGDSGEAVLGYLPHSSKTPVLTASSTLAALNGAVRRLPHRRVTFSATSQAQELQDPSQHSYYDSGLEESETPSSKSSSGPRLGPLALPEDHYERTTPDGSIGEMEHPENDLRPLPDVAMTGTCTRECSEFGHSDTCWMPGQSSPSRRTKSSALKLSTFVPYQDRGGQEPAGAGSPSPPEDRNTKTAPVRLLPSYSAFSHSSHDSCKDSATLEEIPLTQTSDFPPAATPASAQTAKREIYL</sequence>
<feature type="compositionally biased region" description="Basic and acidic residues" evidence="13">
    <location>
        <begin position="917"/>
        <end position="930"/>
    </location>
</feature>
<feature type="domain" description="Cadherin" evidence="16">
    <location>
        <begin position="766"/>
        <end position="877"/>
    </location>
</feature>
<dbReference type="EMBL" id="JH331145">
    <property type="protein sequence ID" value="EHH62335.1"/>
    <property type="molecule type" value="Genomic_DNA"/>
</dbReference>
<feature type="region of interest" description="Disordered" evidence="13">
    <location>
        <begin position="1115"/>
        <end position="1187"/>
    </location>
</feature>
<evidence type="ECO:0000256" key="9">
    <source>
        <dbReference type="ARBA" id="ARBA00022989"/>
    </source>
</evidence>
<evidence type="ECO:0000313" key="18">
    <source>
        <dbReference type="Proteomes" id="UP000009130"/>
    </source>
</evidence>
<feature type="compositionally biased region" description="Basic residues" evidence="13">
    <location>
        <begin position="940"/>
        <end position="953"/>
    </location>
</feature>
<keyword evidence="8" id="KW-0130">Cell adhesion</keyword>
<keyword evidence="3" id="KW-0597">Phosphoprotein</keyword>
<evidence type="ECO:0000256" key="12">
    <source>
        <dbReference type="PROSITE-ProRule" id="PRU00043"/>
    </source>
</evidence>
<dbReference type="PROSITE" id="PS50268">
    <property type="entry name" value="CADHERIN_2"/>
    <property type="match status" value="6"/>
</dbReference>
<evidence type="ECO:0000313" key="17">
    <source>
        <dbReference type="EMBL" id="EHH62335.1"/>
    </source>
</evidence>
<dbReference type="GO" id="GO:0005886">
    <property type="term" value="C:plasma membrane"/>
    <property type="evidence" value="ECO:0007669"/>
    <property type="project" value="UniProtKB-SubCell"/>
</dbReference>
<dbReference type="SMART" id="SM00112">
    <property type="entry name" value="CA"/>
    <property type="match status" value="6"/>
</dbReference>
<evidence type="ECO:0000256" key="14">
    <source>
        <dbReference type="SAM" id="Phobius"/>
    </source>
</evidence>
<feature type="region of interest" description="Disordered" evidence="13">
    <location>
        <begin position="917"/>
        <end position="1019"/>
    </location>
</feature>
<evidence type="ECO:0000259" key="16">
    <source>
        <dbReference type="PROSITE" id="PS50268"/>
    </source>
</evidence>
<feature type="compositionally biased region" description="Basic and acidic residues" evidence="13">
    <location>
        <begin position="1173"/>
        <end position="1183"/>
    </location>
</feature>
<evidence type="ECO:0000256" key="5">
    <source>
        <dbReference type="ARBA" id="ARBA00022729"/>
    </source>
</evidence>
<dbReference type="Pfam" id="PF08266">
    <property type="entry name" value="Cadherin_2"/>
    <property type="match status" value="1"/>
</dbReference>
<feature type="compositionally biased region" description="Low complexity" evidence="13">
    <location>
        <begin position="1293"/>
        <end position="1303"/>
    </location>
</feature>
<organism evidence="18">
    <name type="scientific">Macaca fascicularis</name>
    <name type="common">Crab-eating macaque</name>
    <name type="synonym">Cynomolgus monkey</name>
    <dbReference type="NCBI Taxonomy" id="9541"/>
    <lineage>
        <taxon>Eukaryota</taxon>
        <taxon>Metazoa</taxon>
        <taxon>Chordata</taxon>
        <taxon>Craniata</taxon>
        <taxon>Vertebrata</taxon>
        <taxon>Euteleostomi</taxon>
        <taxon>Mammalia</taxon>
        <taxon>Eutheria</taxon>
        <taxon>Euarchontoglires</taxon>
        <taxon>Primates</taxon>
        <taxon>Haplorrhini</taxon>
        <taxon>Catarrhini</taxon>
        <taxon>Cercopithecidae</taxon>
        <taxon>Cercopithecinae</taxon>
        <taxon>Macaca</taxon>
    </lineage>
</organism>
<name>G8F4X1_MACFA</name>
<dbReference type="InterPro" id="IPR015919">
    <property type="entry name" value="Cadherin-like_sf"/>
</dbReference>
<gene>
    <name evidence="17" type="ORF">EGM_20636</name>
</gene>
<dbReference type="FunFam" id="2.60.40.60:FF:000028">
    <property type="entry name" value="Protocadherin 1"/>
    <property type="match status" value="1"/>
</dbReference>
<feature type="domain" description="Cadherin" evidence="16">
    <location>
        <begin position="646"/>
        <end position="748"/>
    </location>
</feature>
<evidence type="ECO:0000256" key="3">
    <source>
        <dbReference type="ARBA" id="ARBA00022553"/>
    </source>
</evidence>
<dbReference type="FunFam" id="2.60.40.60:FF:000034">
    <property type="entry name" value="Protocadherin 1"/>
    <property type="match status" value="1"/>
</dbReference>
<keyword evidence="10 14" id="KW-0472">Membrane</keyword>
<keyword evidence="11" id="KW-0325">Glycoprotein</keyword>
<evidence type="ECO:0000256" key="8">
    <source>
        <dbReference type="ARBA" id="ARBA00022889"/>
    </source>
</evidence>
<dbReference type="PROSITE" id="PS00232">
    <property type="entry name" value="CADHERIN_1"/>
    <property type="match status" value="4"/>
</dbReference>
<feature type="compositionally biased region" description="Polar residues" evidence="13">
    <location>
        <begin position="1115"/>
        <end position="1131"/>
    </location>
</feature>
<feature type="domain" description="Cadherin" evidence="16">
    <location>
        <begin position="34"/>
        <end position="146"/>
    </location>
</feature>
<dbReference type="PRINTS" id="PR00205">
    <property type="entry name" value="CADHERIN"/>
</dbReference>
<dbReference type="eggNOG" id="ENOG502QWB7">
    <property type="taxonomic scope" value="Eukaryota"/>
</dbReference>
<dbReference type="InterPro" id="IPR020894">
    <property type="entry name" value="Cadherin_CS"/>
</dbReference>
<evidence type="ECO:0000256" key="15">
    <source>
        <dbReference type="SAM" id="SignalP"/>
    </source>
</evidence>
<comment type="subcellular location">
    <subcellularLocation>
        <location evidence="1">Cell membrane</location>
        <topology evidence="1">Single-pass type I membrane protein</topology>
    </subcellularLocation>
</comment>
<evidence type="ECO:0000256" key="4">
    <source>
        <dbReference type="ARBA" id="ARBA00022692"/>
    </source>
</evidence>